<reference evidence="9" key="1">
    <citation type="submission" date="2022-01" db="EMBL/GenBank/DDBJ databases">
        <title>Genome Sequence Resource for Two Populations of Ditylenchus destructor, the Migratory Endoparasitic Phytonematode.</title>
        <authorList>
            <person name="Zhang H."/>
            <person name="Lin R."/>
            <person name="Xie B."/>
        </authorList>
    </citation>
    <scope>NUCLEOTIDE SEQUENCE</scope>
    <source>
        <strain evidence="9">BazhouSP</strain>
    </source>
</reference>
<keyword evidence="4 7" id="KW-0472">Membrane</keyword>
<keyword evidence="10" id="KW-1185">Reference proteome</keyword>
<dbReference type="Proteomes" id="UP001201812">
    <property type="component" value="Unassembled WGS sequence"/>
</dbReference>
<dbReference type="InterPro" id="IPR033438">
    <property type="entry name" value="MOLO1"/>
</dbReference>
<dbReference type="PRINTS" id="PR00237">
    <property type="entry name" value="GPCRRHODOPSN"/>
</dbReference>
<feature type="transmembrane region" description="Helical" evidence="7">
    <location>
        <begin position="541"/>
        <end position="564"/>
    </location>
</feature>
<accession>A0AAD4MMH7</accession>
<comment type="caution">
    <text evidence="9">The sequence shown here is derived from an EMBL/GenBank/DDBJ whole genome shotgun (WGS) entry which is preliminary data.</text>
</comment>
<evidence type="ECO:0000256" key="5">
    <source>
        <dbReference type="RuleBase" id="RU000688"/>
    </source>
</evidence>
<feature type="transmembrane region" description="Helical" evidence="7">
    <location>
        <begin position="409"/>
        <end position="431"/>
    </location>
</feature>
<sequence length="653" mass="74794">MPKDKVFKLLKFYGFVMPIILLMFLCTAQAEFSETDPLRNQDVIDSNLTSTFGDDFVRCLLRRNKFLCDPDNLLSSKERDQIESGLQTIELLTRQNESEDECKKQGRPIKLLLFNRYQESITALSPHYNLIQKSNNPHGCAKSTQFIFYTIMDKRRVGISSNVVGESFESLLRIRNGELYDELETILHEIIAQINYLDNSYGIAVPFGWRYWLCGVEQPGFVCNPDGVLKENERGQLDRQLEDLKRRTIFITTGSCTRGGISVVVVAVERNITTDFAKDLVAAWNLDPSCLQSLVLVYSPAGVSFSGHSMPKFPLDAQYIENLLRQQRQISGGNNVSGLMDLISVISNRTIEVISERSSYMKTAKIWEFRVHFFVHKFAFVIGLFGNIICLVTLLCCKPLRKNLINTYLVVLVLADTIFTLWAVTISIVPSHILYSGILTWNDWYCIFSNYINHSSVCASANVIVLLTMERFFAIVFPLQHMQYQHVNRLVVVLIFILPMQLWIIYFAVHLFPLYISGHPELFPRTFCYNQKTLVLRKEFIPFYISLVILPLCSSIFVNAIIIIKLRRRPKLQGNSMPVKTNNKANSDDSNRILWILPMIATFRKHFISFWSCKFKRIRFAVASAVSKNIDVNSSTQDAGNSESSRATQETNL</sequence>
<dbReference type="Pfam" id="PF17175">
    <property type="entry name" value="MOLO1"/>
    <property type="match status" value="2"/>
</dbReference>
<keyword evidence="2 5" id="KW-0812">Transmembrane</keyword>
<dbReference type="InterPro" id="IPR017452">
    <property type="entry name" value="GPCR_Rhodpsn_7TM"/>
</dbReference>
<evidence type="ECO:0000256" key="4">
    <source>
        <dbReference type="ARBA" id="ARBA00023136"/>
    </source>
</evidence>
<dbReference type="EMBL" id="JAKKPZ010000160">
    <property type="protein sequence ID" value="KAI1699992.1"/>
    <property type="molecule type" value="Genomic_DNA"/>
</dbReference>
<protein>
    <submittedName>
        <fullName evidence="9">Modulator of levamisole receptor-1 domain-containing protein</fullName>
    </submittedName>
</protein>
<gene>
    <name evidence="9" type="ORF">DdX_16976</name>
</gene>
<dbReference type="SUPFAM" id="SSF81321">
    <property type="entry name" value="Family A G protein-coupled receptor-like"/>
    <property type="match status" value="1"/>
</dbReference>
<evidence type="ECO:0000256" key="3">
    <source>
        <dbReference type="ARBA" id="ARBA00022989"/>
    </source>
</evidence>
<dbReference type="InterPro" id="IPR000276">
    <property type="entry name" value="GPCR_Rhodpsn"/>
</dbReference>
<keyword evidence="5 9" id="KW-0675">Receptor</keyword>
<keyword evidence="5" id="KW-0297">G-protein coupled receptor</keyword>
<dbReference type="PANTHER" id="PTHR33748:SF5">
    <property type="entry name" value="GROUND-LIKE DOMAIN-CONTAINING PROTEIN"/>
    <property type="match status" value="1"/>
</dbReference>
<evidence type="ECO:0000256" key="6">
    <source>
        <dbReference type="SAM" id="MobiDB-lite"/>
    </source>
</evidence>
<dbReference type="PANTHER" id="PTHR33748">
    <property type="entry name" value="PROTEIN CBG04600"/>
    <property type="match status" value="1"/>
</dbReference>
<feature type="domain" description="G-protein coupled receptors family 1 profile" evidence="8">
    <location>
        <begin position="386"/>
        <end position="653"/>
    </location>
</feature>
<dbReference type="Gene3D" id="1.20.1070.10">
    <property type="entry name" value="Rhodopsin 7-helix transmembrane proteins"/>
    <property type="match status" value="1"/>
</dbReference>
<evidence type="ECO:0000313" key="10">
    <source>
        <dbReference type="Proteomes" id="UP001201812"/>
    </source>
</evidence>
<comment type="subcellular location">
    <subcellularLocation>
        <location evidence="1">Membrane</location>
    </subcellularLocation>
</comment>
<dbReference type="GO" id="GO:0005892">
    <property type="term" value="C:acetylcholine-gated channel complex"/>
    <property type="evidence" value="ECO:0007669"/>
    <property type="project" value="InterPro"/>
</dbReference>
<dbReference type="CDD" id="cd00637">
    <property type="entry name" value="7tm_classA_rhodopsin-like"/>
    <property type="match status" value="1"/>
</dbReference>
<evidence type="ECO:0000256" key="1">
    <source>
        <dbReference type="ARBA" id="ARBA00004370"/>
    </source>
</evidence>
<feature type="transmembrane region" description="Helical" evidence="7">
    <location>
        <begin position="378"/>
        <end position="397"/>
    </location>
</feature>
<evidence type="ECO:0000313" key="9">
    <source>
        <dbReference type="EMBL" id="KAI1699992.1"/>
    </source>
</evidence>
<evidence type="ECO:0000256" key="7">
    <source>
        <dbReference type="SAM" id="Phobius"/>
    </source>
</evidence>
<feature type="transmembrane region" description="Helical" evidence="7">
    <location>
        <begin position="451"/>
        <end position="469"/>
    </location>
</feature>
<dbReference type="Pfam" id="PF00001">
    <property type="entry name" value="7tm_1"/>
    <property type="match status" value="1"/>
</dbReference>
<organism evidence="9 10">
    <name type="scientific">Ditylenchus destructor</name>
    <dbReference type="NCBI Taxonomy" id="166010"/>
    <lineage>
        <taxon>Eukaryota</taxon>
        <taxon>Metazoa</taxon>
        <taxon>Ecdysozoa</taxon>
        <taxon>Nematoda</taxon>
        <taxon>Chromadorea</taxon>
        <taxon>Rhabditida</taxon>
        <taxon>Tylenchina</taxon>
        <taxon>Tylenchomorpha</taxon>
        <taxon>Sphaerularioidea</taxon>
        <taxon>Anguinidae</taxon>
        <taxon>Anguininae</taxon>
        <taxon>Ditylenchus</taxon>
    </lineage>
</organism>
<feature type="transmembrane region" description="Helical" evidence="7">
    <location>
        <begin position="12"/>
        <end position="30"/>
    </location>
</feature>
<keyword evidence="5" id="KW-0807">Transducer</keyword>
<dbReference type="AlphaFoldDB" id="A0AAD4MMH7"/>
<comment type="similarity">
    <text evidence="5">Belongs to the G-protein coupled receptor 1 family.</text>
</comment>
<evidence type="ECO:0000259" key="8">
    <source>
        <dbReference type="PROSITE" id="PS50262"/>
    </source>
</evidence>
<evidence type="ECO:0000256" key="2">
    <source>
        <dbReference type="ARBA" id="ARBA00022692"/>
    </source>
</evidence>
<keyword evidence="3 7" id="KW-1133">Transmembrane helix</keyword>
<feature type="region of interest" description="Disordered" evidence="6">
    <location>
        <begin position="633"/>
        <end position="653"/>
    </location>
</feature>
<proteinExistence type="inferred from homology"/>
<dbReference type="GO" id="GO:0004930">
    <property type="term" value="F:G protein-coupled receptor activity"/>
    <property type="evidence" value="ECO:0007669"/>
    <property type="project" value="UniProtKB-KW"/>
</dbReference>
<dbReference type="PROSITE" id="PS50262">
    <property type="entry name" value="G_PROTEIN_RECEP_F1_2"/>
    <property type="match status" value="1"/>
</dbReference>
<dbReference type="PROSITE" id="PS00237">
    <property type="entry name" value="G_PROTEIN_RECEP_F1_1"/>
    <property type="match status" value="1"/>
</dbReference>
<feature type="transmembrane region" description="Helical" evidence="7">
    <location>
        <begin position="490"/>
        <end position="516"/>
    </location>
</feature>
<name>A0AAD4MMH7_9BILA</name>